<feature type="coiled-coil region" evidence="1">
    <location>
        <begin position="566"/>
        <end position="614"/>
    </location>
</feature>
<keyword evidence="1" id="KW-0175">Coiled coil</keyword>
<feature type="domain" description="HAT C-terminal dimerisation" evidence="3">
    <location>
        <begin position="444"/>
        <end position="509"/>
    </location>
</feature>
<sequence>MASKPKTRSTTATAAKDVEALEDATASSDGADMLGEANVEEEENPNDLIEAVCDVIRNDIQNEIDAAQFIAIEVDETTDVTNKAQISVILRYVFNAEVKEAFMGFDDVSDDRRAAAISEYILRVLEKHKCVEKLVAQTYDGAAVMASELNGVQAKIKEKVPEAIFTHCYAHKLNLVLLHSAKCIPECKVFFKTVEGLGAFFSKSTKRTHLMDNVIKQRLPRAAATRWSSNSRLLQTISLYYSDLRELFHIINEHPENWDNDTLMMATGFDRWLSKASTCFFIMAYEGIFHQTDALFRVLQNKVMDIGFCCEKIRETLQTVEHIRQDFDGFYERFEQKCAGLGLTDNARGNQSQRDERKRMFYNILDNVSVQMKARFDHFDELAFVSLVNCTQFDKMANHFDDAKLSSLAKYARFFDLVRLKTDLIGLYGSQTLRNECKTPGQLLRFLAQNDLTQTIPEVTKLLHLILTIPATTASVERSFSALKRLKTYSRNKTDQGRLSSLATISIERERLVKLQRNKEAFYDKVTDLFAQKERRVELIYNQCLTSPEPHRTSLKIILNELRGFRQEIKAEFAKTNKRLDEAESRIEGNETKLQDIEEAVSAMLRVQEQLQEKLIDQECRSTRENIRIYGIPEGAEGSARGMVVFIENLLRENLGIPVTTEMHIERAHRALGPQPPPNAKPRSIIVRFQSYRMKEEVIRLAWQKKGFSLDNHKISLDHDYAPAILSKRKEYAEARHTLKENKIRFQTLYPARLRVHYDGGQVTYETVEEATADMASRGLPVKVIEKPTSLWERIQRGAWQTARPRRATSAGRTRSFNEKLQMFRRSSDNTGNEKEGERTIMAVVIVEGPATHSELEAFPQTCYRLDTSTMAEQLENQTLEQLKRLEVEKQQEIKNGQKAVQVKEKELSEAQKAVLSNEVELKDIDPV</sequence>
<dbReference type="SUPFAM" id="SSF53098">
    <property type="entry name" value="Ribonuclease H-like"/>
    <property type="match status" value="1"/>
</dbReference>
<evidence type="ECO:0000256" key="1">
    <source>
        <dbReference type="SAM" id="Coils"/>
    </source>
</evidence>
<evidence type="ECO:0000313" key="4">
    <source>
        <dbReference type="EMBL" id="KAK7909674.1"/>
    </source>
</evidence>
<dbReference type="PANTHER" id="PTHR45749">
    <property type="match status" value="1"/>
</dbReference>
<dbReference type="EMBL" id="JBBPFD010000010">
    <property type="protein sequence ID" value="KAK7909674.1"/>
    <property type="molecule type" value="Genomic_DNA"/>
</dbReference>
<dbReference type="Pfam" id="PF05699">
    <property type="entry name" value="Dimer_Tnp_hAT"/>
    <property type="match status" value="1"/>
</dbReference>
<dbReference type="InterPro" id="IPR012337">
    <property type="entry name" value="RNaseH-like_sf"/>
</dbReference>
<organism evidence="4 5">
    <name type="scientific">Mugilogobius chulae</name>
    <name type="common">yellowstripe goby</name>
    <dbReference type="NCBI Taxonomy" id="88201"/>
    <lineage>
        <taxon>Eukaryota</taxon>
        <taxon>Metazoa</taxon>
        <taxon>Chordata</taxon>
        <taxon>Craniata</taxon>
        <taxon>Vertebrata</taxon>
        <taxon>Euteleostomi</taxon>
        <taxon>Actinopterygii</taxon>
        <taxon>Neopterygii</taxon>
        <taxon>Teleostei</taxon>
        <taxon>Neoteleostei</taxon>
        <taxon>Acanthomorphata</taxon>
        <taxon>Gobiaria</taxon>
        <taxon>Gobiiformes</taxon>
        <taxon>Gobioidei</taxon>
        <taxon>Gobiidae</taxon>
        <taxon>Gobionellinae</taxon>
        <taxon>Mugilogobius</taxon>
    </lineage>
</organism>
<dbReference type="Proteomes" id="UP001460270">
    <property type="component" value="Unassembled WGS sequence"/>
</dbReference>
<dbReference type="GO" id="GO:0046983">
    <property type="term" value="F:protein dimerization activity"/>
    <property type="evidence" value="ECO:0007669"/>
    <property type="project" value="InterPro"/>
</dbReference>
<name>A0AAW0NVC4_9GOBI</name>
<comment type="caution">
    <text evidence="4">The sequence shown here is derived from an EMBL/GenBank/DDBJ whole genome shotgun (WGS) entry which is preliminary data.</text>
</comment>
<dbReference type="AlphaFoldDB" id="A0AAW0NVC4"/>
<dbReference type="Gene3D" id="3.30.70.1820">
    <property type="entry name" value="L1 transposable element, RRM domain"/>
    <property type="match status" value="1"/>
</dbReference>
<accession>A0AAW0NVC4</accession>
<keyword evidence="5" id="KW-1185">Reference proteome</keyword>
<protein>
    <recommendedName>
        <fullName evidence="3">HAT C-terminal dimerisation domain-containing protein</fullName>
    </recommendedName>
</protein>
<evidence type="ECO:0000259" key="3">
    <source>
        <dbReference type="Pfam" id="PF05699"/>
    </source>
</evidence>
<dbReference type="PANTHER" id="PTHR45749:SF28">
    <property type="entry name" value="ZINC FINGER MYM-TYPE PROTEIN 1-LIKE-RELATED"/>
    <property type="match status" value="1"/>
</dbReference>
<feature type="region of interest" description="Disordered" evidence="2">
    <location>
        <begin position="1"/>
        <end position="32"/>
    </location>
</feature>
<proteinExistence type="predicted"/>
<reference evidence="5" key="1">
    <citation type="submission" date="2024-04" db="EMBL/GenBank/DDBJ databases">
        <title>Salinicola lusitanus LLJ914,a marine bacterium isolated from the Okinawa Trough.</title>
        <authorList>
            <person name="Li J."/>
        </authorList>
    </citation>
    <scope>NUCLEOTIDE SEQUENCE [LARGE SCALE GENOMIC DNA]</scope>
</reference>
<evidence type="ECO:0000313" key="5">
    <source>
        <dbReference type="Proteomes" id="UP001460270"/>
    </source>
</evidence>
<evidence type="ECO:0000256" key="2">
    <source>
        <dbReference type="SAM" id="MobiDB-lite"/>
    </source>
</evidence>
<dbReference type="InterPro" id="IPR008906">
    <property type="entry name" value="HATC_C_dom"/>
</dbReference>
<gene>
    <name evidence="4" type="ORF">WMY93_014358</name>
</gene>
<feature type="coiled-coil region" evidence="1">
    <location>
        <begin position="872"/>
        <end position="914"/>
    </location>
</feature>